<comment type="caution">
    <text evidence="2">The sequence shown here is derived from an EMBL/GenBank/DDBJ whole genome shotgun (WGS) entry which is preliminary data.</text>
</comment>
<reference evidence="2 3" key="1">
    <citation type="submission" date="2021-03" db="EMBL/GenBank/DDBJ databases">
        <title>Genomic Encyclopedia of Type Strains, Phase IV (KMG-IV): sequencing the most valuable type-strain genomes for metagenomic binning, comparative biology and taxonomic classification.</title>
        <authorList>
            <person name="Goeker M."/>
        </authorList>
    </citation>
    <scope>NUCLEOTIDE SEQUENCE [LARGE SCALE GENOMIC DNA]</scope>
    <source>
        <strain evidence="2 3">DSM 26427</strain>
    </source>
</reference>
<dbReference type="RefSeq" id="WP_209857137.1">
    <property type="nucleotide sequence ID" value="NZ_JAGGJV010000014.1"/>
</dbReference>
<dbReference type="Proteomes" id="UP000823786">
    <property type="component" value="Unassembled WGS sequence"/>
</dbReference>
<organism evidence="2 3">
    <name type="scientific">Rhizobium herbae</name>
    <dbReference type="NCBI Taxonomy" id="508661"/>
    <lineage>
        <taxon>Bacteria</taxon>
        <taxon>Pseudomonadati</taxon>
        <taxon>Pseudomonadota</taxon>
        <taxon>Alphaproteobacteria</taxon>
        <taxon>Hyphomicrobiales</taxon>
        <taxon>Rhizobiaceae</taxon>
        <taxon>Rhizobium/Agrobacterium group</taxon>
        <taxon>Rhizobium</taxon>
    </lineage>
</organism>
<evidence type="ECO:0000259" key="1">
    <source>
        <dbReference type="Pfam" id="PF16289"/>
    </source>
</evidence>
<protein>
    <recommendedName>
        <fullName evidence="1">DUF4935 domain-containing protein</fullName>
    </recommendedName>
</protein>
<evidence type="ECO:0000313" key="2">
    <source>
        <dbReference type="EMBL" id="MBP1862152.1"/>
    </source>
</evidence>
<name>A0ABS4EW43_9HYPH</name>
<evidence type="ECO:0000313" key="3">
    <source>
        <dbReference type="Proteomes" id="UP000823786"/>
    </source>
</evidence>
<accession>A0ABS4EW43</accession>
<proteinExistence type="predicted"/>
<dbReference type="InterPro" id="IPR032557">
    <property type="entry name" value="DUF4935"/>
</dbReference>
<sequence>MTTKILIDTCVWLDLAKDYRAVPVLTAIEDLVDADAIQLIVPETIPSEFARNKDRVVDDTRRGLSSHFKRVREAITQFGENDTKSAALLTLTEIDHKLSINGDMAKRTVETIEKLFVTGPTIDVSDSAKLKAADRALAKIAPFHLAKNSMADAIHLEVYAEAMAAETDQETAFVFVSSNYRDFSQHNGDRRLPHDDLVPLFPKPKSTYSINIVDVIRAIDGEMLDNYEFEHNWQEQPRRLSEILDAQHLLSRQVWYNRHWGLRTSVEDGETEIITNEEFRKLDGYHPYVVVDKIWKGALAAAKKTEDEIGLDNLGPWSDFEWGMINGKLSALRWVTGDEWDMLDT</sequence>
<gene>
    <name evidence="2" type="ORF">J2Z75_005683</name>
</gene>
<dbReference type="Pfam" id="PF16289">
    <property type="entry name" value="PIN_12"/>
    <property type="match status" value="1"/>
</dbReference>
<keyword evidence="3" id="KW-1185">Reference proteome</keyword>
<dbReference type="EMBL" id="JAGGJV010000014">
    <property type="protein sequence ID" value="MBP1862152.1"/>
    <property type="molecule type" value="Genomic_DNA"/>
</dbReference>
<feature type="domain" description="DUF4935" evidence="1">
    <location>
        <begin position="5"/>
        <end position="183"/>
    </location>
</feature>